<evidence type="ECO:0000259" key="2">
    <source>
        <dbReference type="Pfam" id="PF08787"/>
    </source>
</evidence>
<feature type="signal peptide" evidence="1">
    <location>
        <begin position="1"/>
        <end position="29"/>
    </location>
</feature>
<dbReference type="Gene3D" id="2.60.120.200">
    <property type="match status" value="1"/>
</dbReference>
<organism evidence="3 4">
    <name type="scientific">Solimonas marina</name>
    <dbReference type="NCBI Taxonomy" id="2714601"/>
    <lineage>
        <taxon>Bacteria</taxon>
        <taxon>Pseudomonadati</taxon>
        <taxon>Pseudomonadota</taxon>
        <taxon>Gammaproteobacteria</taxon>
        <taxon>Nevskiales</taxon>
        <taxon>Nevskiaceae</taxon>
        <taxon>Solimonas</taxon>
    </lineage>
</organism>
<keyword evidence="4" id="KW-1185">Reference proteome</keyword>
<dbReference type="InterPro" id="IPR013320">
    <property type="entry name" value="ConA-like_dom_sf"/>
</dbReference>
<evidence type="ECO:0000256" key="1">
    <source>
        <dbReference type="SAM" id="SignalP"/>
    </source>
</evidence>
<accession>A0A969W7S4</accession>
<evidence type="ECO:0000313" key="4">
    <source>
        <dbReference type="Proteomes" id="UP000653472"/>
    </source>
</evidence>
<keyword evidence="3" id="KW-0456">Lyase</keyword>
<dbReference type="GO" id="GO:0016829">
    <property type="term" value="F:lyase activity"/>
    <property type="evidence" value="ECO:0007669"/>
    <property type="project" value="UniProtKB-KW"/>
</dbReference>
<keyword evidence="1" id="KW-0732">Signal</keyword>
<proteinExistence type="predicted"/>
<dbReference type="AlphaFoldDB" id="A0A969W7S4"/>
<evidence type="ECO:0000313" key="3">
    <source>
        <dbReference type="EMBL" id="NKF22271.1"/>
    </source>
</evidence>
<feature type="domain" description="Alginate lyase 2" evidence="2">
    <location>
        <begin position="44"/>
        <end position="279"/>
    </location>
</feature>
<dbReference type="SUPFAM" id="SSF49899">
    <property type="entry name" value="Concanavalin A-like lectins/glucanases"/>
    <property type="match status" value="1"/>
</dbReference>
<dbReference type="Pfam" id="PF08787">
    <property type="entry name" value="Alginate_lyase2"/>
    <property type="match status" value="1"/>
</dbReference>
<dbReference type="RefSeq" id="WP_168147504.1">
    <property type="nucleotide sequence ID" value="NZ_JAAVXB010000003.1"/>
</dbReference>
<comment type="caution">
    <text evidence="3">The sequence shown here is derived from an EMBL/GenBank/DDBJ whole genome shotgun (WGS) entry which is preliminary data.</text>
</comment>
<sequence>MSYRLLTSARGLLAAALLLCPLFPLSAQAAYASLDASLAPSQNFDLTHWKLTLPSGDDVAPVDLNSGYQYADVFYTDARTGGMVMRCPNLAGTTLNTHYSRTELREMLDPDTRSAKAASNNWTAEQGGWLHAKLRIDHVSTTGSSKKLGRVIIGQIHGPSTEPVRLYYSKQPGDKTGRIYAALETVSGDEIWTPDIVSNADDAGIALGEDFTYQIKLVGTKLTLAVYRSENRRYVYVTKIEDGYLGQNLYFKAGVYNQNNTGDSSDYVQATFFLLEHTH</sequence>
<dbReference type="InterPro" id="IPR014895">
    <property type="entry name" value="Alginate_lyase_2"/>
</dbReference>
<dbReference type="Proteomes" id="UP000653472">
    <property type="component" value="Unassembled WGS sequence"/>
</dbReference>
<reference evidence="3" key="1">
    <citation type="submission" date="2020-03" db="EMBL/GenBank/DDBJ databases">
        <title>Solimonas marina sp. nov., isolated from deep seawater of the Pacific Ocean.</title>
        <authorList>
            <person name="Liu X."/>
            <person name="Lai Q."/>
            <person name="Sun F."/>
            <person name="Gai Y."/>
            <person name="Li G."/>
            <person name="Shao Z."/>
        </authorList>
    </citation>
    <scope>NUCLEOTIDE SEQUENCE</scope>
    <source>
        <strain evidence="3">C16B3</strain>
    </source>
</reference>
<gene>
    <name evidence="3" type="ORF">G7Y82_08065</name>
</gene>
<name>A0A969W7S4_9GAMM</name>
<protein>
    <submittedName>
        <fullName evidence="3">Polysaccharide lyase family 7 protein</fullName>
    </submittedName>
</protein>
<dbReference type="EMBL" id="JAAVXB010000003">
    <property type="protein sequence ID" value="NKF22271.1"/>
    <property type="molecule type" value="Genomic_DNA"/>
</dbReference>
<feature type="chain" id="PRO_5037654245" evidence="1">
    <location>
        <begin position="30"/>
        <end position="279"/>
    </location>
</feature>